<gene>
    <name evidence="5" type="ORF">OLUC0939_LOCUS1400</name>
</gene>
<dbReference type="Gene3D" id="1.10.1540.10">
    <property type="entry name" value="BEACH domain"/>
    <property type="match status" value="1"/>
</dbReference>
<dbReference type="SUPFAM" id="SSF81837">
    <property type="entry name" value="BEACH domain"/>
    <property type="match status" value="1"/>
</dbReference>
<dbReference type="InterPro" id="IPR011009">
    <property type="entry name" value="Kinase-like_dom_sf"/>
</dbReference>
<dbReference type="SMART" id="SM01026">
    <property type="entry name" value="Beach"/>
    <property type="match status" value="1"/>
</dbReference>
<dbReference type="Pfam" id="PF00400">
    <property type="entry name" value="WD40"/>
    <property type="match status" value="1"/>
</dbReference>
<evidence type="ECO:0000259" key="4">
    <source>
        <dbReference type="SMART" id="SM01026"/>
    </source>
</evidence>
<dbReference type="SUPFAM" id="SSF56112">
    <property type="entry name" value="Protein kinase-like (PK-like)"/>
    <property type="match status" value="1"/>
</dbReference>
<name>A0A7R9T0K8_9CHLO</name>
<evidence type="ECO:0000313" key="5">
    <source>
        <dbReference type="EMBL" id="CAD8220680.1"/>
    </source>
</evidence>
<dbReference type="PROSITE" id="PS50082">
    <property type="entry name" value="WD_REPEATS_2"/>
    <property type="match status" value="1"/>
</dbReference>
<dbReference type="SMART" id="SM00320">
    <property type="entry name" value="WD40"/>
    <property type="match status" value="3"/>
</dbReference>
<sequence>MRASEVISRCAPEGVVARFADDDAGEGVLEDARGARLRIAARVATTAETRRRCEIARALGVEIANASGDVNAFCDAVRSALERAFAAMSARRGASASAFRSSHPNVAPACAVIVGDGVVCSVEPFYEYTLGACLRSGGNPFANDAAKASLAAFQLCRALAHAHEKNLAHGNLSVDCVCLSTLSGDAVGVPFVQLSGMHNSPHARDGEVGPCREIEVMAASLKQRQTVETSARHLTSAWRVGAISNLEYIAKLNELARRGKDRAYYAVAPWVIDFKEFPFDASTDSLRGARDLSKTKWRLTKGDEQLDFTYRNTTPPHHVSDDCLSELGACIALARRTPRSTLARVVRANFVADEYPKDIARLFEMSPDEAPIDFYLNPNVFTSIHEDMRDLSLPSWSQVGEGSADYFIKIHREALESKAVSDNLHAWIDLTFGYATYGRAAFIAKNVMVRDDEKSKLKSSGRFCIFHAPHPKRSAGEIPRAVPAVNTEDDLCDAVETIIKITEPSLRNVQEKDLRALGRVLGAIYAGAPCPAHSDDTPSSVSGLFNKSPMKSISDGLFDDIDRTQVLFKSLKYWLNRMPVEARDVVKLLMDSPKPIAASAVRDSVLFSTDIRSAAMVLGNLRTAHESRAARIMIADDALKGVSPTVAHLVLGDICPEVESYVGGKPLAAKDEMEVAMCLSSLVVTACGVASRRDIIDMIVPLVLRAVSAPSACLNAEGPTLKRELFDMAVLRALRKATGAATFNRIFIPVLIACLQPKFCSAEEVARVTCGLTFIAKSSPLPVALRRIVDVLRKALKSNRDDTSSGAHVLVADILASLAKSLGPQSEAFIFKASTVSAPSVLDHLDEWHQRSSNDRNNAGAWGWLPRDVSDHEEDDETETITMSSVLANAGAVDDDPWRLHVAALTSWRVHSRIARPSAQTLSVSADERLFLTNGVTSRGDNVVRVWRTSGPEGENSSGAMSAYTGHEATVRASMFLDFVNDHEGDVSRACSCDDKGYMHVWNTNSDHIWQFYSRDAGGFESMCVYDGARGSPYVAGGTTNGGVLIADAGAGKIFRQFKCPNDDAASATEVEALHASTDGLVYASNRFGYMCGFDLRTSGAVFDVKAHDGGVNKIVSPSSKSYEILTASDDMTVALWDVRMIDTRGDAKKRFDGRVRTFRGHQHEVRDIAVSTKGDVFSVSGATIGVFALTSSGNEKVARFSPLSVYGEQTPFCAIQLLSSSRLFATLRCDGVLSVCR</sequence>
<evidence type="ECO:0000256" key="3">
    <source>
        <dbReference type="PROSITE-ProRule" id="PRU00221"/>
    </source>
</evidence>
<feature type="domain" description="BEACH" evidence="4">
    <location>
        <begin position="235"/>
        <end position="473"/>
    </location>
</feature>
<dbReference type="AlphaFoldDB" id="A0A7R9T0K8"/>
<dbReference type="SUPFAM" id="SSF50978">
    <property type="entry name" value="WD40 repeat-like"/>
    <property type="match status" value="1"/>
</dbReference>
<dbReference type="Gene3D" id="2.130.10.10">
    <property type="entry name" value="YVTN repeat-like/Quinoprotein amine dehydrogenase"/>
    <property type="match status" value="2"/>
</dbReference>
<protein>
    <recommendedName>
        <fullName evidence="4">BEACH domain-containing protein</fullName>
    </recommendedName>
</protein>
<proteinExistence type="predicted"/>
<dbReference type="InterPro" id="IPR036372">
    <property type="entry name" value="BEACH_dom_sf"/>
</dbReference>
<dbReference type="EMBL" id="HBDX01001613">
    <property type="protein sequence ID" value="CAD8220680.1"/>
    <property type="molecule type" value="Transcribed_RNA"/>
</dbReference>
<dbReference type="InterPro" id="IPR001680">
    <property type="entry name" value="WD40_rpt"/>
</dbReference>
<dbReference type="InterPro" id="IPR036322">
    <property type="entry name" value="WD40_repeat_dom_sf"/>
</dbReference>
<dbReference type="PANTHER" id="PTHR46866">
    <property type="entry name" value="GH12955P"/>
    <property type="match status" value="1"/>
</dbReference>
<keyword evidence="1 3" id="KW-0853">WD repeat</keyword>
<organism evidence="5">
    <name type="scientific">Ostreococcus sp. 'lucimarinus'</name>
    <dbReference type="NCBI Taxonomy" id="242159"/>
    <lineage>
        <taxon>Eukaryota</taxon>
        <taxon>Viridiplantae</taxon>
        <taxon>Chlorophyta</taxon>
        <taxon>Mamiellophyceae</taxon>
        <taxon>Mamiellales</taxon>
        <taxon>Bathycoccaceae</taxon>
        <taxon>Ostreococcus</taxon>
    </lineage>
</organism>
<reference evidence="5" key="1">
    <citation type="submission" date="2021-01" db="EMBL/GenBank/DDBJ databases">
        <authorList>
            <person name="Corre E."/>
            <person name="Pelletier E."/>
            <person name="Niang G."/>
            <person name="Scheremetjew M."/>
            <person name="Finn R."/>
            <person name="Kale V."/>
            <person name="Holt S."/>
            <person name="Cochrane G."/>
            <person name="Meng A."/>
            <person name="Brown T."/>
            <person name="Cohen L."/>
        </authorList>
    </citation>
    <scope>NUCLEOTIDE SEQUENCE</scope>
    <source>
        <strain evidence="5">Clade-A-BCC118000</strain>
    </source>
</reference>
<accession>A0A7R9T0K8</accession>
<dbReference type="PANTHER" id="PTHR46866:SF1">
    <property type="entry name" value="GH12955P"/>
    <property type="match status" value="1"/>
</dbReference>
<dbReference type="InterPro" id="IPR019775">
    <property type="entry name" value="WD40_repeat_CS"/>
</dbReference>
<dbReference type="InterPro" id="IPR000409">
    <property type="entry name" value="BEACH_dom"/>
</dbReference>
<dbReference type="InterPro" id="IPR015943">
    <property type="entry name" value="WD40/YVTN_repeat-like_dom_sf"/>
</dbReference>
<keyword evidence="2" id="KW-0677">Repeat</keyword>
<evidence type="ECO:0000256" key="2">
    <source>
        <dbReference type="ARBA" id="ARBA00022737"/>
    </source>
</evidence>
<dbReference type="PROSITE" id="PS00678">
    <property type="entry name" value="WD_REPEATS_1"/>
    <property type="match status" value="1"/>
</dbReference>
<evidence type="ECO:0000256" key="1">
    <source>
        <dbReference type="ARBA" id="ARBA00022574"/>
    </source>
</evidence>
<dbReference type="Pfam" id="PF02138">
    <property type="entry name" value="Beach"/>
    <property type="match status" value="1"/>
</dbReference>
<feature type="repeat" description="WD" evidence="3">
    <location>
        <begin position="1105"/>
        <end position="1140"/>
    </location>
</feature>